<reference evidence="1 2" key="1">
    <citation type="submission" date="2015-10" db="EMBL/GenBank/DDBJ databases">
        <title>Genome sequencing of Penicillium freii.</title>
        <authorList>
            <person name="Nguyen H.D."/>
            <person name="Visagie C.M."/>
            <person name="Seifert K.A."/>
        </authorList>
    </citation>
    <scope>NUCLEOTIDE SEQUENCE [LARGE SCALE GENOMIC DNA]</scope>
    <source>
        <strain evidence="1 2">DAOM 242723</strain>
    </source>
</reference>
<proteinExistence type="predicted"/>
<protein>
    <submittedName>
        <fullName evidence="1">Uncharacterized protein</fullName>
    </submittedName>
</protein>
<organism evidence="1 2">
    <name type="scientific">Penicillium freii</name>
    <dbReference type="NCBI Taxonomy" id="48697"/>
    <lineage>
        <taxon>Eukaryota</taxon>
        <taxon>Fungi</taxon>
        <taxon>Dikarya</taxon>
        <taxon>Ascomycota</taxon>
        <taxon>Pezizomycotina</taxon>
        <taxon>Eurotiomycetes</taxon>
        <taxon>Eurotiomycetidae</taxon>
        <taxon>Eurotiales</taxon>
        <taxon>Aspergillaceae</taxon>
        <taxon>Penicillium</taxon>
    </lineage>
</organism>
<dbReference type="AlphaFoldDB" id="A0A101MIT0"/>
<accession>A0A101MIT0</accession>
<name>A0A101MIT0_PENFR</name>
<evidence type="ECO:0000313" key="2">
    <source>
        <dbReference type="Proteomes" id="UP000055045"/>
    </source>
</evidence>
<dbReference type="Proteomes" id="UP000055045">
    <property type="component" value="Unassembled WGS sequence"/>
</dbReference>
<sequence>MHEHIKSPFQMFWCGYIESVNTQRSRRELYRSGPISEISRGLPTPTTTDLHDGRQETLRMQKMYAGTSYHEQFTPSKYTARVHVVQDQRCHHLSP</sequence>
<keyword evidence="2" id="KW-1185">Reference proteome</keyword>
<comment type="caution">
    <text evidence="1">The sequence shown here is derived from an EMBL/GenBank/DDBJ whole genome shotgun (WGS) entry which is preliminary data.</text>
</comment>
<gene>
    <name evidence="1" type="ORF">ACN42_g5789</name>
</gene>
<dbReference type="EMBL" id="LLXE01000139">
    <property type="protein sequence ID" value="KUM61332.1"/>
    <property type="molecule type" value="Genomic_DNA"/>
</dbReference>
<evidence type="ECO:0000313" key="1">
    <source>
        <dbReference type="EMBL" id="KUM61332.1"/>
    </source>
</evidence>